<evidence type="ECO:0000313" key="3">
    <source>
        <dbReference type="EMBL" id="CRK31459.1"/>
    </source>
</evidence>
<feature type="transmembrane region" description="Helical" evidence="2">
    <location>
        <begin position="612"/>
        <end position="631"/>
    </location>
</feature>
<feature type="transmembrane region" description="Helical" evidence="2">
    <location>
        <begin position="313"/>
        <end position="336"/>
    </location>
</feature>
<feature type="transmembrane region" description="Helical" evidence="2">
    <location>
        <begin position="33"/>
        <end position="50"/>
    </location>
</feature>
<keyword evidence="2" id="KW-0472">Membrane</keyword>
<feature type="transmembrane region" description="Helical" evidence="2">
    <location>
        <begin position="162"/>
        <end position="182"/>
    </location>
</feature>
<feature type="region of interest" description="Disordered" evidence="1">
    <location>
        <begin position="213"/>
        <end position="246"/>
    </location>
</feature>
<dbReference type="AlphaFoldDB" id="A0A0G4MAZ0"/>
<dbReference type="Proteomes" id="UP000044602">
    <property type="component" value="Unassembled WGS sequence"/>
</dbReference>
<feature type="transmembrane region" description="Helical" evidence="2">
    <location>
        <begin position="525"/>
        <end position="545"/>
    </location>
</feature>
<feature type="transmembrane region" description="Helical" evidence="2">
    <location>
        <begin position="384"/>
        <end position="404"/>
    </location>
</feature>
<feature type="transmembrane region" description="Helical" evidence="2">
    <location>
        <begin position="348"/>
        <end position="372"/>
    </location>
</feature>
<sequence length="781" mass="89377">MRNRVNDAMRIEHSSERRWAFVPKFLPTQKHRASPYGGAVAAIGWCALPFPQYPLLDDGDGNDHHGGDGVPSDAPTRKIPGHGQPRVRVNFWFFLFVYYNFYNLTALIWITKVFNLYSLNWWPQSLGFLPTVSLIATLALVLPIPIYLSPETRFLTVHNTSWIAWTFIVMAAPVAIAFLILTTSQRHHLGLRNRMSDTQRIFTTSWWTGGDLGGATPPRRVLAGPAPDARGNQQGRRGRQTQQRQHQQPLLARLRARWLPASFAIGWCALPFPQYPLLDDGDGNDHHGGDGVPSDAPTRKIPGHGQPRVRVNFWFFLFVYYNFYNLTALIWITKVFNLYSLNWWPQSLGFLPTVSLIATLALVLPIPIYLTPETRFLTLHNTSWIAWTFIVMAAPVAIAFLILTTSQRHHLGLRNRMSDTQRIFTTSWWTGGDLGGATPPRRVPAGPAPDARGNQQGRRGRQTQQRQHQQPLLARLRARWLPASFVRFVWFCLALLVGLMAYVIGEAHAEIYLRTLPHDNLETIMYVYSWVVTVHLLDLLTGWLLGIREGERVGSYPLSWIFKLYGPPSAFLGRNLLKRKPPTDRKARSYFMLTYQTYVRALYARLRSPQQFVLLQILSSSFLILLTPLTMSPLWHRVSRALNFTDQSYASYQKVCTRNVFIRFLAENVSMAAFLGSVLVLHFGPNKDVYPYFAFDFDDDDSERYDFKLTFWASSVTWACELAASLCLRLLIRWCYGVDVGREGRLDLAVWPELLPTSVAVMLHVLQNMLFSIIRLQFQLQ</sequence>
<reference evidence="4" key="1">
    <citation type="submission" date="2015-05" db="EMBL/GenBank/DDBJ databases">
        <authorList>
            <person name="Fogelqvist Johan"/>
        </authorList>
    </citation>
    <scope>NUCLEOTIDE SEQUENCE [LARGE SCALE GENOMIC DNA]</scope>
</reference>
<evidence type="ECO:0000256" key="1">
    <source>
        <dbReference type="SAM" id="MobiDB-lite"/>
    </source>
</evidence>
<organism evidence="3 4">
    <name type="scientific">Verticillium longisporum</name>
    <name type="common">Verticillium dahliae var. longisporum</name>
    <dbReference type="NCBI Taxonomy" id="100787"/>
    <lineage>
        <taxon>Eukaryota</taxon>
        <taxon>Fungi</taxon>
        <taxon>Dikarya</taxon>
        <taxon>Ascomycota</taxon>
        <taxon>Pezizomycotina</taxon>
        <taxon>Sordariomycetes</taxon>
        <taxon>Hypocreomycetidae</taxon>
        <taxon>Glomerellales</taxon>
        <taxon>Plectosphaerellaceae</taxon>
        <taxon>Verticillium</taxon>
    </lineage>
</organism>
<keyword evidence="2" id="KW-1133">Transmembrane helix</keyword>
<feature type="transmembrane region" description="Helical" evidence="2">
    <location>
        <begin position="126"/>
        <end position="150"/>
    </location>
</feature>
<dbReference type="PANTHER" id="PTHR40467:SF1">
    <property type="match status" value="1"/>
</dbReference>
<feature type="transmembrane region" description="Helical" evidence="2">
    <location>
        <begin position="485"/>
        <end position="505"/>
    </location>
</feature>
<name>A0A0G4MAZ0_VERLO</name>
<proteinExistence type="predicted"/>
<gene>
    <name evidence="3" type="ORF">BN1708_005461</name>
</gene>
<keyword evidence="4" id="KW-1185">Reference proteome</keyword>
<feature type="compositionally biased region" description="Low complexity" evidence="1">
    <location>
        <begin position="229"/>
        <end position="246"/>
    </location>
</feature>
<dbReference type="InterPro" id="IPR039966">
    <property type="entry name" value="C553.12c"/>
</dbReference>
<feature type="transmembrane region" description="Helical" evidence="2">
    <location>
        <begin position="660"/>
        <end position="683"/>
    </location>
</feature>
<feature type="transmembrane region" description="Helical" evidence="2">
    <location>
        <begin position="709"/>
        <end position="732"/>
    </location>
</feature>
<feature type="compositionally biased region" description="Low complexity" evidence="1">
    <location>
        <begin position="451"/>
        <end position="468"/>
    </location>
</feature>
<feature type="transmembrane region" description="Helical" evidence="2">
    <location>
        <begin position="91"/>
        <end position="114"/>
    </location>
</feature>
<feature type="region of interest" description="Disordered" evidence="1">
    <location>
        <begin position="431"/>
        <end position="468"/>
    </location>
</feature>
<accession>A0A0G4MAZ0</accession>
<evidence type="ECO:0000256" key="2">
    <source>
        <dbReference type="SAM" id="Phobius"/>
    </source>
</evidence>
<keyword evidence="2" id="KW-0812">Transmembrane</keyword>
<evidence type="ECO:0000313" key="4">
    <source>
        <dbReference type="Proteomes" id="UP000044602"/>
    </source>
</evidence>
<dbReference type="PANTHER" id="PTHR40467">
    <property type="match status" value="1"/>
</dbReference>
<dbReference type="EMBL" id="CVQH01021751">
    <property type="protein sequence ID" value="CRK31459.1"/>
    <property type="molecule type" value="Genomic_DNA"/>
</dbReference>
<protein>
    <submittedName>
        <fullName evidence="3">Uncharacterized protein</fullName>
    </submittedName>
</protein>